<evidence type="ECO:0000256" key="1">
    <source>
        <dbReference type="SAM" id="MobiDB-lite"/>
    </source>
</evidence>
<gene>
    <name evidence="2" type="ORF">OQZ29_15280</name>
</gene>
<organism evidence="2 3">
    <name type="scientific">Pedobacter agri</name>
    <dbReference type="NCBI Taxonomy" id="454586"/>
    <lineage>
        <taxon>Bacteria</taxon>
        <taxon>Pseudomonadati</taxon>
        <taxon>Bacteroidota</taxon>
        <taxon>Sphingobacteriia</taxon>
        <taxon>Sphingobacteriales</taxon>
        <taxon>Sphingobacteriaceae</taxon>
        <taxon>Pedobacter</taxon>
    </lineage>
</organism>
<reference evidence="2" key="1">
    <citation type="submission" date="2022-11" db="EMBL/GenBank/DDBJ databases">
        <authorList>
            <person name="Graham C."/>
            <person name="Newman J.D."/>
        </authorList>
    </citation>
    <scope>NUCLEOTIDE SEQUENCE</scope>
    <source>
        <strain evidence="2">DSM 19486</strain>
    </source>
</reference>
<evidence type="ECO:0000313" key="3">
    <source>
        <dbReference type="Proteomes" id="UP001142592"/>
    </source>
</evidence>
<dbReference type="RefSeq" id="WP_010602244.1">
    <property type="nucleotide sequence ID" value="NZ_JAPJUH010000004.1"/>
</dbReference>
<feature type="region of interest" description="Disordered" evidence="1">
    <location>
        <begin position="1"/>
        <end position="25"/>
    </location>
</feature>
<comment type="caution">
    <text evidence="2">The sequence shown here is derived from an EMBL/GenBank/DDBJ whole genome shotgun (WGS) entry which is preliminary data.</text>
</comment>
<evidence type="ECO:0000313" key="2">
    <source>
        <dbReference type="EMBL" id="MCX3266119.1"/>
    </source>
</evidence>
<keyword evidence="3" id="KW-1185">Reference proteome</keyword>
<dbReference type="EMBL" id="JAPJUH010000004">
    <property type="protein sequence ID" value="MCX3266119.1"/>
    <property type="molecule type" value="Genomic_DNA"/>
</dbReference>
<protein>
    <submittedName>
        <fullName evidence="2">Uncharacterized protein</fullName>
    </submittedName>
</protein>
<proteinExistence type="predicted"/>
<accession>A0A9X3DED3</accession>
<sequence length="64" mass="7151">MSGLNYSGKPKLTKPNSSEHEPDFSRVSKANGRAFVTDKMPAFAFQMLYLKFDRVGIALSIKVK</sequence>
<name>A0A9X3DED3_9SPHI</name>
<dbReference type="AlphaFoldDB" id="A0A9X3DED3"/>
<dbReference type="Proteomes" id="UP001142592">
    <property type="component" value="Unassembled WGS sequence"/>
</dbReference>